<dbReference type="PaxDb" id="55529-EKX54297"/>
<dbReference type="RefSeq" id="XP_005841277.1">
    <property type="nucleotide sequence ID" value="XM_005841220.1"/>
</dbReference>
<reference evidence="1 3" key="1">
    <citation type="journal article" date="2012" name="Nature">
        <title>Algal genomes reveal evolutionary mosaicism and the fate of nucleomorphs.</title>
        <authorList>
            <consortium name="DOE Joint Genome Institute"/>
            <person name="Curtis B.A."/>
            <person name="Tanifuji G."/>
            <person name="Burki F."/>
            <person name="Gruber A."/>
            <person name="Irimia M."/>
            <person name="Maruyama S."/>
            <person name="Arias M.C."/>
            <person name="Ball S.G."/>
            <person name="Gile G.H."/>
            <person name="Hirakawa Y."/>
            <person name="Hopkins J.F."/>
            <person name="Kuo A."/>
            <person name="Rensing S.A."/>
            <person name="Schmutz J."/>
            <person name="Symeonidi A."/>
            <person name="Elias M."/>
            <person name="Eveleigh R.J."/>
            <person name="Herman E.K."/>
            <person name="Klute M.J."/>
            <person name="Nakayama T."/>
            <person name="Obornik M."/>
            <person name="Reyes-Prieto A."/>
            <person name="Armbrust E.V."/>
            <person name="Aves S.J."/>
            <person name="Beiko R.G."/>
            <person name="Coutinho P."/>
            <person name="Dacks J.B."/>
            <person name="Durnford D.G."/>
            <person name="Fast N.M."/>
            <person name="Green B.R."/>
            <person name="Grisdale C.J."/>
            <person name="Hempel F."/>
            <person name="Henrissat B."/>
            <person name="Hoppner M.P."/>
            <person name="Ishida K."/>
            <person name="Kim E."/>
            <person name="Koreny L."/>
            <person name="Kroth P.G."/>
            <person name="Liu Y."/>
            <person name="Malik S.B."/>
            <person name="Maier U.G."/>
            <person name="McRose D."/>
            <person name="Mock T."/>
            <person name="Neilson J.A."/>
            <person name="Onodera N.T."/>
            <person name="Poole A.M."/>
            <person name="Pritham E.J."/>
            <person name="Richards T.A."/>
            <person name="Rocap G."/>
            <person name="Roy S.W."/>
            <person name="Sarai C."/>
            <person name="Schaack S."/>
            <person name="Shirato S."/>
            <person name="Slamovits C.H."/>
            <person name="Spencer D.F."/>
            <person name="Suzuki S."/>
            <person name="Worden A.Z."/>
            <person name="Zauner S."/>
            <person name="Barry K."/>
            <person name="Bell C."/>
            <person name="Bharti A.K."/>
            <person name="Crow J.A."/>
            <person name="Grimwood J."/>
            <person name="Kramer R."/>
            <person name="Lindquist E."/>
            <person name="Lucas S."/>
            <person name="Salamov A."/>
            <person name="McFadden G.I."/>
            <person name="Lane C.E."/>
            <person name="Keeling P.J."/>
            <person name="Gray M.W."/>
            <person name="Grigoriev I.V."/>
            <person name="Archibald J.M."/>
        </authorList>
    </citation>
    <scope>NUCLEOTIDE SEQUENCE</scope>
    <source>
        <strain evidence="1 3">CCMP2712</strain>
    </source>
</reference>
<evidence type="ECO:0000313" key="3">
    <source>
        <dbReference type="Proteomes" id="UP000011087"/>
    </source>
</evidence>
<dbReference type="GeneID" id="17311343"/>
<name>L1K143_GUITC</name>
<evidence type="ECO:0000313" key="1">
    <source>
        <dbReference type="EMBL" id="EKX54297.1"/>
    </source>
</evidence>
<sequence length="128" mass="14567">MQATTMGDLWLPALSTATWNSSPTQNKISDHRVDGLRHAHDLRFLWYLADHHGTSATLTAEWDGCAQKPVYGDPAFHRLPRARLFRQSRARMGLANMSMEPVSSTKFPWLLPKRLLTYLITFDLMAIA</sequence>
<reference evidence="2" key="3">
    <citation type="submission" date="2015-06" db="UniProtKB">
        <authorList>
            <consortium name="EnsemblProtists"/>
        </authorList>
    </citation>
    <scope>IDENTIFICATION</scope>
</reference>
<dbReference type="AlphaFoldDB" id="L1K143"/>
<reference evidence="3" key="2">
    <citation type="submission" date="2012-11" db="EMBL/GenBank/DDBJ databases">
        <authorList>
            <person name="Kuo A."/>
            <person name="Curtis B.A."/>
            <person name="Tanifuji G."/>
            <person name="Burki F."/>
            <person name="Gruber A."/>
            <person name="Irimia M."/>
            <person name="Maruyama S."/>
            <person name="Arias M.C."/>
            <person name="Ball S.G."/>
            <person name="Gile G.H."/>
            <person name="Hirakawa Y."/>
            <person name="Hopkins J.F."/>
            <person name="Rensing S.A."/>
            <person name="Schmutz J."/>
            <person name="Symeonidi A."/>
            <person name="Elias M."/>
            <person name="Eveleigh R.J."/>
            <person name="Herman E.K."/>
            <person name="Klute M.J."/>
            <person name="Nakayama T."/>
            <person name="Obornik M."/>
            <person name="Reyes-Prieto A."/>
            <person name="Armbrust E.V."/>
            <person name="Aves S.J."/>
            <person name="Beiko R.G."/>
            <person name="Coutinho P."/>
            <person name="Dacks J.B."/>
            <person name="Durnford D.G."/>
            <person name="Fast N.M."/>
            <person name="Green B.R."/>
            <person name="Grisdale C."/>
            <person name="Hempe F."/>
            <person name="Henrissat B."/>
            <person name="Hoppner M.P."/>
            <person name="Ishida K.-I."/>
            <person name="Kim E."/>
            <person name="Koreny L."/>
            <person name="Kroth P.G."/>
            <person name="Liu Y."/>
            <person name="Malik S.-B."/>
            <person name="Maier U.G."/>
            <person name="McRose D."/>
            <person name="Mock T."/>
            <person name="Neilson J.A."/>
            <person name="Onodera N.T."/>
            <person name="Poole A.M."/>
            <person name="Pritham E.J."/>
            <person name="Richards T.A."/>
            <person name="Rocap G."/>
            <person name="Roy S.W."/>
            <person name="Sarai C."/>
            <person name="Schaack S."/>
            <person name="Shirato S."/>
            <person name="Slamovits C.H."/>
            <person name="Spencer D.F."/>
            <person name="Suzuki S."/>
            <person name="Worden A.Z."/>
            <person name="Zauner S."/>
            <person name="Barry K."/>
            <person name="Bell C."/>
            <person name="Bharti A.K."/>
            <person name="Crow J.A."/>
            <person name="Grimwood J."/>
            <person name="Kramer R."/>
            <person name="Lindquist E."/>
            <person name="Lucas S."/>
            <person name="Salamov A."/>
            <person name="McFadden G.I."/>
            <person name="Lane C.E."/>
            <person name="Keeling P.J."/>
            <person name="Gray M.W."/>
            <person name="Grigoriev I.V."/>
            <person name="Archibald J.M."/>
        </authorList>
    </citation>
    <scope>NUCLEOTIDE SEQUENCE</scope>
    <source>
        <strain evidence="3">CCMP2712</strain>
    </source>
</reference>
<evidence type="ECO:0000313" key="2">
    <source>
        <dbReference type="EnsemblProtists" id="EKX54297"/>
    </source>
</evidence>
<dbReference type="EnsemblProtists" id="EKX54297">
    <property type="protein sequence ID" value="EKX54297"/>
    <property type="gene ID" value="GUITHDRAFT_99774"/>
</dbReference>
<proteinExistence type="predicted"/>
<organism evidence="1">
    <name type="scientific">Guillardia theta (strain CCMP2712)</name>
    <name type="common">Cryptophyte</name>
    <dbReference type="NCBI Taxonomy" id="905079"/>
    <lineage>
        <taxon>Eukaryota</taxon>
        <taxon>Cryptophyceae</taxon>
        <taxon>Pyrenomonadales</taxon>
        <taxon>Geminigeraceae</taxon>
        <taxon>Guillardia</taxon>
    </lineage>
</organism>
<protein>
    <submittedName>
        <fullName evidence="1 2">Uncharacterized protein</fullName>
    </submittedName>
</protein>
<gene>
    <name evidence="1" type="ORF">GUITHDRAFT_99774</name>
</gene>
<keyword evidence="3" id="KW-1185">Reference proteome</keyword>
<dbReference type="KEGG" id="gtt:GUITHDRAFT_99774"/>
<accession>L1K143</accession>
<dbReference type="Proteomes" id="UP000011087">
    <property type="component" value="Unassembled WGS sequence"/>
</dbReference>
<dbReference type="HOGENOM" id="CLU_1963781_0_0_1"/>
<dbReference type="EMBL" id="JH992967">
    <property type="protein sequence ID" value="EKX54297.1"/>
    <property type="molecule type" value="Genomic_DNA"/>
</dbReference>